<dbReference type="PANTHER" id="PTHR32552:SF89">
    <property type="entry name" value="CATECHOLATE SIDEROPHORE RECEPTOR FIU"/>
    <property type="match status" value="1"/>
</dbReference>
<feature type="domain" description="TonB-dependent receptor plug" evidence="16">
    <location>
        <begin position="53"/>
        <end position="158"/>
    </location>
</feature>
<dbReference type="InterPro" id="IPR012910">
    <property type="entry name" value="Plug_dom"/>
</dbReference>
<evidence type="ECO:0000313" key="18">
    <source>
        <dbReference type="Proteomes" id="UP000240527"/>
    </source>
</evidence>
<keyword evidence="9 13" id="KW-0798">TonB box</keyword>
<evidence type="ECO:0000256" key="13">
    <source>
        <dbReference type="RuleBase" id="RU003357"/>
    </source>
</evidence>
<dbReference type="InterPro" id="IPR036942">
    <property type="entry name" value="Beta-barrel_TonB_sf"/>
</dbReference>
<organism evidence="17 18">
    <name type="scientific">Caulobacter segnis</name>
    <dbReference type="NCBI Taxonomy" id="88688"/>
    <lineage>
        <taxon>Bacteria</taxon>
        <taxon>Pseudomonadati</taxon>
        <taxon>Pseudomonadota</taxon>
        <taxon>Alphaproteobacteria</taxon>
        <taxon>Caulobacterales</taxon>
        <taxon>Caulobacteraceae</taxon>
        <taxon>Caulobacter</taxon>
    </lineage>
</organism>
<reference evidence="17 18" key="1">
    <citation type="journal article" date="2015" name="Biotechnol. Bioeng.">
        <title>Genome sequence and phenotypic characterization of Caulobacter segnis.</title>
        <authorList>
            <person name="Patel S."/>
            <person name="Fletcher B."/>
            <person name="Scott D.C."/>
            <person name="Ely B."/>
        </authorList>
    </citation>
    <scope>NUCLEOTIDE SEQUENCE [LARGE SCALE GENOMIC DNA]</scope>
    <source>
        <strain evidence="17 18">TK0059</strain>
    </source>
</reference>
<dbReference type="InterPro" id="IPR039426">
    <property type="entry name" value="TonB-dep_rcpt-like"/>
</dbReference>
<feature type="domain" description="TonB-dependent receptor-like beta-barrel" evidence="15">
    <location>
        <begin position="287"/>
        <end position="786"/>
    </location>
</feature>
<dbReference type="InterPro" id="IPR037066">
    <property type="entry name" value="Plug_dom_sf"/>
</dbReference>
<keyword evidence="17" id="KW-0675">Receptor</keyword>
<dbReference type="InterPro" id="IPR000531">
    <property type="entry name" value="Beta-barrel_TonB"/>
</dbReference>
<evidence type="ECO:0000256" key="9">
    <source>
        <dbReference type="ARBA" id="ARBA00023077"/>
    </source>
</evidence>
<feature type="signal peptide" evidence="14">
    <location>
        <begin position="1"/>
        <end position="24"/>
    </location>
</feature>
<evidence type="ECO:0000256" key="1">
    <source>
        <dbReference type="ARBA" id="ARBA00004571"/>
    </source>
</evidence>
<comment type="subcellular location">
    <subcellularLocation>
        <location evidence="1 12">Cell outer membrane</location>
        <topology evidence="1 12">Multi-pass membrane protein</topology>
    </subcellularLocation>
</comment>
<dbReference type="PROSITE" id="PS52016">
    <property type="entry name" value="TONB_DEPENDENT_REC_3"/>
    <property type="match status" value="1"/>
</dbReference>
<evidence type="ECO:0000256" key="8">
    <source>
        <dbReference type="ARBA" id="ARBA00023065"/>
    </source>
</evidence>
<dbReference type="EMBL" id="CP027850">
    <property type="protein sequence ID" value="AVQ03949.1"/>
    <property type="molecule type" value="Genomic_DNA"/>
</dbReference>
<evidence type="ECO:0000313" key="17">
    <source>
        <dbReference type="EMBL" id="AVQ03949.1"/>
    </source>
</evidence>
<accession>A0ABN5IXY1</accession>
<keyword evidence="3 12" id="KW-1134">Transmembrane beta strand</keyword>
<evidence type="ECO:0000256" key="14">
    <source>
        <dbReference type="SAM" id="SignalP"/>
    </source>
</evidence>
<keyword evidence="11 12" id="KW-0998">Cell outer membrane</keyword>
<dbReference type="SUPFAM" id="SSF56935">
    <property type="entry name" value="Porins"/>
    <property type="match status" value="1"/>
</dbReference>
<evidence type="ECO:0000256" key="7">
    <source>
        <dbReference type="ARBA" id="ARBA00023004"/>
    </source>
</evidence>
<dbReference type="Proteomes" id="UP000240527">
    <property type="component" value="Chromosome"/>
</dbReference>
<sequence length="829" mass="89794">MKMKNFALATTALVGSLIATSAFAQSTASTELDSVVITAATGPKTVGGMLNAETVAKSRATVSQEFLATQVPGQTVIQSLSILVPGLNFTNNDAYGSSGGNIRLHGFDGNRVALTFDGMPLNDTGNYATYTNQLPDSEIIAYASVNTGSTDVDSPTAASTGGTIGISTLTPSKEASAWAQASVGTDNYRRFAAFAETGEFGPWGTRMWVEGSYQKYDKFKGEGEIYKRQINAKVYQPIGDNGDFVSLAAHYNVNRNNAYYGPNLRTATASLPNEVDTAGWGVDFATTYASPTVTTPTGVTGDVDVDAGSSSYYGLRINPSNTGNLRGQSRFTLGHGLTFTFDPSFQYTLANGGTQNATLTETNAQLRGTATTGGVDLNKDGDLNDTVRVMTPSNTNTRRYGVLTSLIWKLNENNAFRIGYTLDYGRHRQTGEYSTIDFGGSDGPRYTSWFGGKDGHGEKIKTVDGKSFMRARDRFSIATLNQVSAEYRGKFLDDKLNLSIGVRAPFFKRELNQFCYSQNGSSSVRCTTETPNNTLPNGNVTFAATGSTQYIAPYSKTLKYDDVLPNIGGMYRLNDHSQLYASYAGSTSLPRTDNLYTVLRLANGTVGNSTVQPETSNTFEGGYRYQTSQWLVSVSAWNTKFENRIVSSYDQDLGINIDRNVGEVKQWGVDASAGFNPTDYLTAYFSVSYNDSELQDNIAISSTTFAATKGKEIVETPHWTFSNRMEVEPVEGLTLGVQTKYVSSRWATDVNDLKVGSYVLTDLDAKYSLKGMGFENSFIQANVSNLFDKKYYGNLGTQTSATPGAPGYGRPFANIGSPRTFTLTLRAGF</sequence>
<keyword evidence="6 14" id="KW-0732">Signal</keyword>
<gene>
    <name evidence="17" type="ORF">B7G68_20135</name>
</gene>
<keyword evidence="5 12" id="KW-0812">Transmembrane</keyword>
<dbReference type="Gene3D" id="2.40.170.20">
    <property type="entry name" value="TonB-dependent receptor, beta-barrel domain"/>
    <property type="match status" value="1"/>
</dbReference>
<evidence type="ECO:0000256" key="4">
    <source>
        <dbReference type="ARBA" id="ARBA00022496"/>
    </source>
</evidence>
<keyword evidence="10 12" id="KW-0472">Membrane</keyword>
<evidence type="ECO:0000256" key="11">
    <source>
        <dbReference type="ARBA" id="ARBA00023237"/>
    </source>
</evidence>
<keyword evidence="7" id="KW-0408">Iron</keyword>
<dbReference type="Pfam" id="PF00593">
    <property type="entry name" value="TonB_dep_Rec_b-barrel"/>
    <property type="match status" value="1"/>
</dbReference>
<evidence type="ECO:0000256" key="3">
    <source>
        <dbReference type="ARBA" id="ARBA00022452"/>
    </source>
</evidence>
<feature type="chain" id="PRO_5046964634" evidence="14">
    <location>
        <begin position="25"/>
        <end position="829"/>
    </location>
</feature>
<proteinExistence type="inferred from homology"/>
<evidence type="ECO:0000256" key="6">
    <source>
        <dbReference type="ARBA" id="ARBA00022729"/>
    </source>
</evidence>
<evidence type="ECO:0000256" key="2">
    <source>
        <dbReference type="ARBA" id="ARBA00022448"/>
    </source>
</evidence>
<evidence type="ECO:0000256" key="12">
    <source>
        <dbReference type="PROSITE-ProRule" id="PRU01360"/>
    </source>
</evidence>
<keyword evidence="8" id="KW-0406">Ion transport</keyword>
<protein>
    <submittedName>
        <fullName evidence="17">TonB-dependent receptor</fullName>
    </submittedName>
</protein>
<evidence type="ECO:0000259" key="15">
    <source>
        <dbReference type="Pfam" id="PF00593"/>
    </source>
</evidence>
<comment type="similarity">
    <text evidence="12 13">Belongs to the TonB-dependent receptor family.</text>
</comment>
<evidence type="ECO:0000256" key="10">
    <source>
        <dbReference type="ARBA" id="ARBA00023136"/>
    </source>
</evidence>
<evidence type="ECO:0000259" key="16">
    <source>
        <dbReference type="Pfam" id="PF07715"/>
    </source>
</evidence>
<keyword evidence="4" id="KW-0410">Iron transport</keyword>
<dbReference type="Pfam" id="PF07715">
    <property type="entry name" value="Plug"/>
    <property type="match status" value="1"/>
</dbReference>
<name>A0ABN5IXY1_9CAUL</name>
<keyword evidence="2 12" id="KW-0813">Transport</keyword>
<keyword evidence="18" id="KW-1185">Reference proteome</keyword>
<dbReference type="Gene3D" id="2.170.130.10">
    <property type="entry name" value="TonB-dependent receptor, plug domain"/>
    <property type="match status" value="1"/>
</dbReference>
<dbReference type="PANTHER" id="PTHR32552">
    <property type="entry name" value="FERRICHROME IRON RECEPTOR-RELATED"/>
    <property type="match status" value="1"/>
</dbReference>
<dbReference type="RefSeq" id="WP_013081003.1">
    <property type="nucleotide sequence ID" value="NZ_CP027850.1"/>
</dbReference>
<evidence type="ECO:0000256" key="5">
    <source>
        <dbReference type="ARBA" id="ARBA00022692"/>
    </source>
</evidence>